<comment type="caution">
    <text evidence="2">The sequence shown here is derived from an EMBL/GenBank/DDBJ whole genome shotgun (WGS) entry which is preliminary data.</text>
</comment>
<dbReference type="Pfam" id="PF02498">
    <property type="entry name" value="Bro-N"/>
    <property type="match status" value="1"/>
</dbReference>
<evidence type="ECO:0000313" key="3">
    <source>
        <dbReference type="Proteomes" id="UP000617402"/>
    </source>
</evidence>
<reference evidence="2 3" key="1">
    <citation type="submission" date="2020-07" db="EMBL/GenBank/DDBJ databases">
        <title>Draft whole-genome sequence of Heliobacterium chlorum DSM 3682, type strain.</title>
        <authorList>
            <person name="Kyndt J.A."/>
            <person name="Meyer T.E."/>
            <person name="Imhoff J.F."/>
        </authorList>
    </citation>
    <scope>NUCLEOTIDE SEQUENCE [LARGE SCALE GENOMIC DNA]</scope>
    <source>
        <strain evidence="2 3">DSM 3682</strain>
    </source>
</reference>
<name>A0ABR7T7A0_HELCL</name>
<evidence type="ECO:0000313" key="2">
    <source>
        <dbReference type="EMBL" id="MBC9785845.1"/>
    </source>
</evidence>
<feature type="non-terminal residue" evidence="2">
    <location>
        <position position="126"/>
    </location>
</feature>
<proteinExistence type="predicted"/>
<dbReference type="SMART" id="SM01040">
    <property type="entry name" value="Bro-N"/>
    <property type="match status" value="1"/>
</dbReference>
<sequence length="126" mass="14238">MTNLQKVFNYEGNQVRTVMIDGQPWFVAKDVCDVLDIGNPTMALSRLDNDEKGLSLIETLGGQQQLTVVNEPGLYSLILGSRKPEAKEFKRWVVHEVLPTIRQTGSYSIFYDLIPKTLPDALHKYA</sequence>
<keyword evidence="3" id="KW-1185">Reference proteome</keyword>
<dbReference type="PANTHER" id="PTHR36180">
    <property type="entry name" value="DNA-BINDING PROTEIN-RELATED-RELATED"/>
    <property type="match status" value="1"/>
</dbReference>
<dbReference type="PANTHER" id="PTHR36180:SF2">
    <property type="entry name" value="BRO FAMILY PROTEIN"/>
    <property type="match status" value="1"/>
</dbReference>
<evidence type="ECO:0000259" key="1">
    <source>
        <dbReference type="PROSITE" id="PS51750"/>
    </source>
</evidence>
<dbReference type="InterPro" id="IPR003497">
    <property type="entry name" value="BRO_N_domain"/>
</dbReference>
<dbReference type="PROSITE" id="PS51750">
    <property type="entry name" value="BRO_N"/>
    <property type="match status" value="1"/>
</dbReference>
<protein>
    <submittedName>
        <fullName evidence="2">Bro-N domain-containing protein</fullName>
    </submittedName>
</protein>
<feature type="domain" description="Bro-N" evidence="1">
    <location>
        <begin position="1"/>
        <end position="105"/>
    </location>
</feature>
<dbReference type="EMBL" id="JACVHF010000020">
    <property type="protein sequence ID" value="MBC9785845.1"/>
    <property type="molecule type" value="Genomic_DNA"/>
</dbReference>
<organism evidence="2 3">
    <name type="scientific">Heliobacterium chlorum</name>
    <dbReference type="NCBI Taxonomy" id="2698"/>
    <lineage>
        <taxon>Bacteria</taxon>
        <taxon>Bacillati</taxon>
        <taxon>Bacillota</taxon>
        <taxon>Clostridia</taxon>
        <taxon>Eubacteriales</taxon>
        <taxon>Heliobacteriaceae</taxon>
        <taxon>Heliobacterium</taxon>
    </lineage>
</organism>
<accession>A0ABR7T7A0</accession>
<dbReference type="RefSeq" id="WP_188041282.1">
    <property type="nucleotide sequence ID" value="NZ_JACVHF010000020.1"/>
</dbReference>
<gene>
    <name evidence="2" type="ORF">H1S01_15270</name>
</gene>
<dbReference type="Proteomes" id="UP000617402">
    <property type="component" value="Unassembled WGS sequence"/>
</dbReference>